<feature type="compositionally biased region" description="Polar residues" evidence="1">
    <location>
        <begin position="684"/>
        <end position="695"/>
    </location>
</feature>
<reference evidence="2 3" key="1">
    <citation type="submission" date="2024-08" db="EMBL/GenBank/DDBJ databases">
        <authorList>
            <person name="Will J Nash"/>
            <person name="Angela Man"/>
            <person name="Seanna McTaggart"/>
            <person name="Kendall Baker"/>
            <person name="Tom Barker"/>
            <person name="Leah Catchpole"/>
            <person name="Alex Durrant"/>
            <person name="Karim Gharbi"/>
            <person name="Naomi Irish"/>
            <person name="Gemy Kaithakottil"/>
            <person name="Debby Ku"/>
            <person name="Aaliyah Providence"/>
            <person name="Felix Shaw"/>
            <person name="David Swarbreck"/>
            <person name="Chris Watkins"/>
            <person name="Ann M. McCartney"/>
            <person name="Giulio Formenti"/>
            <person name="Alice Mouton"/>
            <person name="Noel Vella"/>
            <person name="Bjorn M von Reumont"/>
            <person name="Adriana Vella"/>
            <person name="Wilfried Haerty"/>
        </authorList>
    </citation>
    <scope>NUCLEOTIDE SEQUENCE [LARGE SCALE GENOMIC DNA]</scope>
</reference>
<feature type="region of interest" description="Disordered" evidence="1">
    <location>
        <begin position="252"/>
        <end position="328"/>
    </location>
</feature>
<gene>
    <name evidence="2" type="ORF">XYLVIOL_LOCUS7121</name>
</gene>
<accession>A0ABP1NYH2</accession>
<feature type="region of interest" description="Disordered" evidence="1">
    <location>
        <begin position="839"/>
        <end position="861"/>
    </location>
</feature>
<keyword evidence="3" id="KW-1185">Reference proteome</keyword>
<dbReference type="EMBL" id="CAXAJV020001293">
    <property type="protein sequence ID" value="CAL7945276.1"/>
    <property type="molecule type" value="Genomic_DNA"/>
</dbReference>
<proteinExistence type="predicted"/>
<comment type="caution">
    <text evidence="2">The sequence shown here is derived from an EMBL/GenBank/DDBJ whole genome shotgun (WGS) entry which is preliminary data.</text>
</comment>
<feature type="region of interest" description="Disordered" evidence="1">
    <location>
        <begin position="681"/>
        <end position="718"/>
    </location>
</feature>
<feature type="compositionally biased region" description="Polar residues" evidence="1">
    <location>
        <begin position="782"/>
        <end position="799"/>
    </location>
</feature>
<evidence type="ECO:0000313" key="3">
    <source>
        <dbReference type="Proteomes" id="UP001642520"/>
    </source>
</evidence>
<protein>
    <submittedName>
        <fullName evidence="2">Uncharacterized protein</fullName>
    </submittedName>
</protein>
<evidence type="ECO:0000313" key="2">
    <source>
        <dbReference type="EMBL" id="CAL7945276.1"/>
    </source>
</evidence>
<sequence>MSERKVDTEIVRKQYTNDASLIDEAEIIDVSTFNFDDTDGWLCIPTEYQSEPNVQDLYTWLRSEPELTFSVNRKSTDTRTFTRSKKRSNRCSFESILESLSAPVSNTFKTSNFSNIREDLNKYQDMSAANKGEIVPAMLKMTPIANNISFLGDEGLIASGQESMEMFLNMSQSKGIDSFINLMEPGLSDPLMNVSQPSIFYSSITSLSRDDSLHNAECDKDEEIANVTQVRGEGIGKYEDVKNFNHNDTICKSNESRDNNESHSLSPMNKTLTNDFNKINETYSADTSSPTCVSPSSNNDKSSTTKLSSTYVHKDNNDTNTLQSENHKEETCNLNTMYPPAIQKAENLLSLNSTYCSTDIAKPNNVMALTTENNVQDKDQTYELEKTTVHDTHKNSSFSLIQDDVLNSTFKLPIPLCNQSTPKNIPALNSTFRAGSRHLESSRVYSTKLNSNFKAPTLLRKELLAEIYKSGDQRLDSTYNHVQPKEHQNEIVKEEITNEAPSHVTSKNDIPVENKYNTYKKESSINKIKPRAEIVDEVKTCTENSPDKKYYTFTKKSSNHGGKTDMENAESLDNVDSMFVKPLPKLQKRNQHIPRMLSKLPQFLQKSNPNLVSNSLRTVSITGGANAVGFGYMKGSQPNIVRDVEKSLASKLYPLGKIKSGSEQRLLELNAGMGELQLMGAGGSTESIESTQSAHSAPDLDDRLSTCSDSSHNSYTTPPMNIEQLRQIVRMQEESLNQDVTSGLNKRTIENTWVDGEKDLPSPIPKNGCDRESPLSMNYNIKTSSPLISPTRSSQSINTDGHPMETVLKQNGADMTKKIDVFNKPVMKVENKTRLRQPTNWNRGIRTPNVTSAIPRPPSRIPGPRLTYYQNCSKRSRMLEACIMEICSPL</sequence>
<evidence type="ECO:0000256" key="1">
    <source>
        <dbReference type="SAM" id="MobiDB-lite"/>
    </source>
</evidence>
<feature type="region of interest" description="Disordered" evidence="1">
    <location>
        <begin position="782"/>
        <end position="801"/>
    </location>
</feature>
<feature type="compositionally biased region" description="Polar residues" evidence="1">
    <location>
        <begin position="705"/>
        <end position="718"/>
    </location>
</feature>
<feature type="compositionally biased region" description="Polar residues" evidence="1">
    <location>
        <begin position="262"/>
        <end position="311"/>
    </location>
</feature>
<feature type="compositionally biased region" description="Polar residues" evidence="1">
    <location>
        <begin position="839"/>
        <end position="852"/>
    </location>
</feature>
<name>A0ABP1NYH2_XYLVO</name>
<dbReference type="Proteomes" id="UP001642520">
    <property type="component" value="Unassembled WGS sequence"/>
</dbReference>
<organism evidence="2 3">
    <name type="scientific">Xylocopa violacea</name>
    <name type="common">Violet carpenter bee</name>
    <name type="synonym">Apis violacea</name>
    <dbReference type="NCBI Taxonomy" id="135666"/>
    <lineage>
        <taxon>Eukaryota</taxon>
        <taxon>Metazoa</taxon>
        <taxon>Ecdysozoa</taxon>
        <taxon>Arthropoda</taxon>
        <taxon>Hexapoda</taxon>
        <taxon>Insecta</taxon>
        <taxon>Pterygota</taxon>
        <taxon>Neoptera</taxon>
        <taxon>Endopterygota</taxon>
        <taxon>Hymenoptera</taxon>
        <taxon>Apocrita</taxon>
        <taxon>Aculeata</taxon>
        <taxon>Apoidea</taxon>
        <taxon>Anthophila</taxon>
        <taxon>Apidae</taxon>
        <taxon>Xylocopa</taxon>
        <taxon>Xylocopa</taxon>
    </lineage>
</organism>